<feature type="non-terminal residue" evidence="2">
    <location>
        <position position="68"/>
    </location>
</feature>
<reference evidence="2" key="1">
    <citation type="submission" date="2022-02" db="EMBL/GenBank/DDBJ databases">
        <authorList>
            <person name="Giguere J D."/>
        </authorList>
    </citation>
    <scope>NUCLEOTIDE SEQUENCE</scope>
    <source>
        <strain evidence="2">CCAP 1055/1</strain>
    </source>
</reference>
<dbReference type="PANTHER" id="PTHR47484:SF1">
    <property type="entry name" value="COMPLEX 1 PROTEIN CONTAINING PROTEIN, EXPRESSED"/>
    <property type="match status" value="1"/>
</dbReference>
<dbReference type="EMBL" id="OU594966">
    <property type="protein sequence ID" value="CAG9287313.1"/>
    <property type="molecule type" value="Genomic_DNA"/>
</dbReference>
<dbReference type="Proteomes" id="UP000836788">
    <property type="component" value="Chromosome 25"/>
</dbReference>
<dbReference type="InterPro" id="IPR008011">
    <property type="entry name" value="Complex1_LYR_dom"/>
</dbReference>
<gene>
    <name evidence="2" type="ORF">PTTT1_LOCUS35150</name>
</gene>
<evidence type="ECO:0000313" key="2">
    <source>
        <dbReference type="EMBL" id="CAG9287313.1"/>
    </source>
</evidence>
<dbReference type="GO" id="GO:0034551">
    <property type="term" value="P:mitochondrial respiratory chain complex III assembly"/>
    <property type="evidence" value="ECO:0007669"/>
    <property type="project" value="InterPro"/>
</dbReference>
<evidence type="ECO:0000259" key="1">
    <source>
        <dbReference type="Pfam" id="PF05347"/>
    </source>
</evidence>
<dbReference type="Pfam" id="PF05347">
    <property type="entry name" value="Complex1_LYR"/>
    <property type="match status" value="1"/>
</dbReference>
<protein>
    <recommendedName>
        <fullName evidence="1">Complex 1 LYR protein domain-containing protein</fullName>
    </recommendedName>
</protein>
<dbReference type="AlphaFoldDB" id="A0A8J9X4I5"/>
<dbReference type="GO" id="GO:0005739">
    <property type="term" value="C:mitochondrion"/>
    <property type="evidence" value="ECO:0007669"/>
    <property type="project" value="GOC"/>
</dbReference>
<dbReference type="CDD" id="cd20267">
    <property type="entry name" value="Complex1_LYR_LYRM7"/>
    <property type="match status" value="1"/>
</dbReference>
<proteinExistence type="predicted"/>
<accession>A0A8J9X4I5</accession>
<feature type="domain" description="Complex 1 LYR protein" evidence="1">
    <location>
        <begin position="3"/>
        <end position="62"/>
    </location>
</feature>
<name>A0A8J9X4I5_PHATR</name>
<feature type="non-terminal residue" evidence="2">
    <location>
        <position position="1"/>
    </location>
</feature>
<dbReference type="PANTHER" id="PTHR47484">
    <property type="entry name" value="COMPLEX 1 PROTEIN CONTAINING PROTEIN, EXPRESSED"/>
    <property type="match status" value="1"/>
</dbReference>
<organism evidence="2">
    <name type="scientific">Phaeodactylum tricornutum</name>
    <name type="common">Diatom</name>
    <dbReference type="NCBI Taxonomy" id="2850"/>
    <lineage>
        <taxon>Eukaryota</taxon>
        <taxon>Sar</taxon>
        <taxon>Stramenopiles</taxon>
        <taxon>Ochrophyta</taxon>
        <taxon>Bacillariophyta</taxon>
        <taxon>Bacillariophyceae</taxon>
        <taxon>Bacillariophycidae</taxon>
        <taxon>Naviculales</taxon>
        <taxon>Phaeodactylaceae</taxon>
        <taxon>Phaeodactylum</taxon>
    </lineage>
</organism>
<dbReference type="InterPro" id="IPR045298">
    <property type="entry name" value="Complex1_LYR_LYRM7"/>
</dbReference>
<sequence>RAEVLSLYRECLRTARHFHWADPDTGQPWNARLRDAARQEFQQARNETDPLVIARLLVTGRDCVQQVQ</sequence>